<dbReference type="EMBL" id="CP042437">
    <property type="protein sequence ID" value="QEC75614.1"/>
    <property type="molecule type" value="Genomic_DNA"/>
</dbReference>
<feature type="signal peptide" evidence="1">
    <location>
        <begin position="1"/>
        <end position="20"/>
    </location>
</feature>
<feature type="chain" id="PRO_5023003296" description="Tetratricopeptide repeat protein" evidence="1">
    <location>
        <begin position="21"/>
        <end position="186"/>
    </location>
</feature>
<reference evidence="2 3" key="1">
    <citation type="journal article" date="2013" name="J. Microbiol.">
        <title>Mucilaginibacter ginsenosidivorax sp. nov., with ginsenoside converting activity isolated from sediment.</title>
        <authorList>
            <person name="Kim J.K."/>
            <person name="Choi T.E."/>
            <person name="Liu Q.M."/>
            <person name="Park H.Y."/>
            <person name="Yi T.H."/>
            <person name="Yoon M.H."/>
            <person name="Kim S.C."/>
            <person name="Im W.T."/>
        </authorList>
    </citation>
    <scope>NUCLEOTIDE SEQUENCE [LARGE SCALE GENOMIC DNA]</scope>
    <source>
        <strain evidence="2 3">KHI28</strain>
    </source>
</reference>
<keyword evidence="3" id="KW-1185">Reference proteome</keyword>
<keyword evidence="1" id="KW-0732">Signal</keyword>
<dbReference type="Gene3D" id="1.25.40.10">
    <property type="entry name" value="Tetratricopeptide repeat domain"/>
    <property type="match status" value="1"/>
</dbReference>
<gene>
    <name evidence="2" type="ORF">FSB76_06510</name>
</gene>
<dbReference type="KEGG" id="mgk:FSB76_06510"/>
<dbReference type="OrthoDB" id="793209at2"/>
<dbReference type="InterPro" id="IPR011990">
    <property type="entry name" value="TPR-like_helical_dom_sf"/>
</dbReference>
<evidence type="ECO:0000313" key="2">
    <source>
        <dbReference type="EMBL" id="QEC75614.1"/>
    </source>
</evidence>
<proteinExistence type="predicted"/>
<dbReference type="SUPFAM" id="SSF48452">
    <property type="entry name" value="TPR-like"/>
    <property type="match status" value="1"/>
</dbReference>
<dbReference type="RefSeq" id="WP_147052826.1">
    <property type="nucleotide sequence ID" value="NZ_CP042437.1"/>
</dbReference>
<evidence type="ECO:0000313" key="3">
    <source>
        <dbReference type="Proteomes" id="UP000321362"/>
    </source>
</evidence>
<organism evidence="2 3">
    <name type="scientific">Mucilaginibacter ginsenosidivorax</name>
    <dbReference type="NCBI Taxonomy" id="862126"/>
    <lineage>
        <taxon>Bacteria</taxon>
        <taxon>Pseudomonadati</taxon>
        <taxon>Bacteroidota</taxon>
        <taxon>Sphingobacteriia</taxon>
        <taxon>Sphingobacteriales</taxon>
        <taxon>Sphingobacteriaceae</taxon>
        <taxon>Mucilaginibacter</taxon>
    </lineage>
</organism>
<sequence>MMTRKILVLLLLLFSGAVTQAQTAEQVYDSYLDFNVAKLNDDAAQSIALAQKILPDTAKLTPKVRVAFYNSLAKLYEDDNQSINAIKYYKIVVAAQPNYYVAHRALGYLYIKDISGKPVVMNLNYIEKARLALPHLEKAQACDPDENTLKIIKVLYTNLNNEAALGTLPARLAKLSKNCVDLLSDH</sequence>
<name>A0A5B8VVB8_9SPHI</name>
<evidence type="ECO:0000256" key="1">
    <source>
        <dbReference type="SAM" id="SignalP"/>
    </source>
</evidence>
<protein>
    <recommendedName>
        <fullName evidence="4">Tetratricopeptide repeat protein</fullName>
    </recommendedName>
</protein>
<accession>A0A5B8VVB8</accession>
<dbReference type="Proteomes" id="UP000321362">
    <property type="component" value="Chromosome"/>
</dbReference>
<evidence type="ECO:0008006" key="4">
    <source>
        <dbReference type="Google" id="ProtNLM"/>
    </source>
</evidence>
<dbReference type="AlphaFoldDB" id="A0A5B8VVB8"/>